<evidence type="ECO:0000256" key="1">
    <source>
        <dbReference type="SAM" id="MobiDB-lite"/>
    </source>
</evidence>
<sequence length="105" mass="10973">MSSSQPQHTALDRKDYLNCTTRTYTTNHNTQHQSTQAGSTLLGADSPTVHGSSRASLGSIIRGTKGHLSSILGSVTQTPAKCQSISRVILLEGSIGGSGFVGDMI</sequence>
<feature type="compositionally biased region" description="Low complexity" evidence="1">
    <location>
        <begin position="24"/>
        <end position="36"/>
    </location>
</feature>
<gene>
    <name evidence="2" type="ORF">NAV_LOCUS2447</name>
</gene>
<dbReference type="Proteomes" id="UP000276991">
    <property type="component" value="Unassembled WGS sequence"/>
</dbReference>
<dbReference type="AlphaFoldDB" id="A0A498S2T5"/>
<protein>
    <submittedName>
        <fullName evidence="2">Uncharacterized protein</fullName>
    </submittedName>
</protein>
<reference evidence="2 3" key="1">
    <citation type="submission" date="2018-08" db="EMBL/GenBank/DDBJ databases">
        <authorList>
            <person name="Laetsch R D."/>
            <person name="Stevens L."/>
            <person name="Kumar S."/>
            <person name="Blaxter L. M."/>
        </authorList>
    </citation>
    <scope>NUCLEOTIDE SEQUENCE [LARGE SCALE GENOMIC DNA]</scope>
</reference>
<name>A0A498S2T5_ACAVI</name>
<evidence type="ECO:0000313" key="3">
    <source>
        <dbReference type="Proteomes" id="UP000276991"/>
    </source>
</evidence>
<proteinExistence type="predicted"/>
<accession>A0A498S2T5</accession>
<feature type="region of interest" description="Disordered" evidence="1">
    <location>
        <begin position="24"/>
        <end position="54"/>
    </location>
</feature>
<keyword evidence="3" id="KW-1185">Reference proteome</keyword>
<evidence type="ECO:0000313" key="2">
    <source>
        <dbReference type="EMBL" id="VBB27617.1"/>
    </source>
</evidence>
<dbReference type="EMBL" id="UPTC01000258">
    <property type="protein sequence ID" value="VBB27617.1"/>
    <property type="molecule type" value="Genomic_DNA"/>
</dbReference>
<organism evidence="2 3">
    <name type="scientific">Acanthocheilonema viteae</name>
    <name type="common">Filarial nematode worm</name>
    <name type="synonym">Dipetalonema viteae</name>
    <dbReference type="NCBI Taxonomy" id="6277"/>
    <lineage>
        <taxon>Eukaryota</taxon>
        <taxon>Metazoa</taxon>
        <taxon>Ecdysozoa</taxon>
        <taxon>Nematoda</taxon>
        <taxon>Chromadorea</taxon>
        <taxon>Rhabditida</taxon>
        <taxon>Spirurina</taxon>
        <taxon>Spiruromorpha</taxon>
        <taxon>Filarioidea</taxon>
        <taxon>Onchocercidae</taxon>
        <taxon>Acanthocheilonema</taxon>
    </lineage>
</organism>
<dbReference type="OrthoDB" id="10507597at2759"/>